<gene>
    <name evidence="1" type="ORF">GFSPODELE1_LOCUS4582</name>
</gene>
<dbReference type="Proteomes" id="UP001497453">
    <property type="component" value="Chromosome 3"/>
</dbReference>
<organism evidence="1 2">
    <name type="scientific">Somion occarium</name>
    <dbReference type="NCBI Taxonomy" id="3059160"/>
    <lineage>
        <taxon>Eukaryota</taxon>
        <taxon>Fungi</taxon>
        <taxon>Dikarya</taxon>
        <taxon>Basidiomycota</taxon>
        <taxon>Agaricomycotina</taxon>
        <taxon>Agaricomycetes</taxon>
        <taxon>Polyporales</taxon>
        <taxon>Cerrenaceae</taxon>
        <taxon>Somion</taxon>
    </lineage>
</organism>
<dbReference type="EMBL" id="OZ037946">
    <property type="protein sequence ID" value="CAL1703450.1"/>
    <property type="molecule type" value="Genomic_DNA"/>
</dbReference>
<keyword evidence="2" id="KW-1185">Reference proteome</keyword>
<evidence type="ECO:0000313" key="2">
    <source>
        <dbReference type="Proteomes" id="UP001497453"/>
    </source>
</evidence>
<reference evidence="2" key="1">
    <citation type="submission" date="2024-04" db="EMBL/GenBank/DDBJ databases">
        <authorList>
            <person name="Shaw F."/>
            <person name="Minotto A."/>
        </authorList>
    </citation>
    <scope>NUCLEOTIDE SEQUENCE [LARGE SCALE GENOMIC DNA]</scope>
</reference>
<protein>
    <submittedName>
        <fullName evidence="1">Uncharacterized protein</fullName>
    </submittedName>
</protein>
<sequence length="88" mass="9380">MVAPVTACERASISVGLNNTLISPGPHEHREVDSCTSLDALGAVAAQPTMRYRSDVPPVHGTRSFESSGRMTLVMRQAGSQDCCGYSR</sequence>
<accession>A0ABP1D6F7</accession>
<proteinExistence type="predicted"/>
<name>A0ABP1D6F7_9APHY</name>
<evidence type="ECO:0000313" key="1">
    <source>
        <dbReference type="EMBL" id="CAL1703450.1"/>
    </source>
</evidence>